<dbReference type="Gene3D" id="2.60.40.690">
    <property type="entry name" value="Alpha-macroglobulin, receptor-binding domain"/>
    <property type="match status" value="1"/>
</dbReference>
<dbReference type="SMART" id="SM01361">
    <property type="entry name" value="A2M_recep"/>
    <property type="match status" value="1"/>
</dbReference>
<evidence type="ECO:0000256" key="3">
    <source>
        <dbReference type="ARBA" id="ARBA00022729"/>
    </source>
</evidence>
<dbReference type="SMART" id="SM01419">
    <property type="entry name" value="Thiol-ester_cl"/>
    <property type="match status" value="1"/>
</dbReference>
<dbReference type="Pfam" id="PF07678">
    <property type="entry name" value="TED_complement"/>
    <property type="match status" value="1"/>
</dbReference>
<dbReference type="Pfam" id="PF07703">
    <property type="entry name" value="A2M_BRD"/>
    <property type="match status" value="1"/>
</dbReference>
<dbReference type="InterPro" id="IPR011626">
    <property type="entry name" value="Alpha-macroglobulin_TED"/>
</dbReference>
<dbReference type="CDD" id="cd02897">
    <property type="entry name" value="A2M_2"/>
    <property type="match status" value="1"/>
</dbReference>
<dbReference type="PROSITE" id="PS51257">
    <property type="entry name" value="PROKAR_LIPOPROTEIN"/>
    <property type="match status" value="1"/>
</dbReference>
<dbReference type="InterPro" id="IPR008930">
    <property type="entry name" value="Terpenoid_cyclase/PrenylTrfase"/>
</dbReference>
<dbReference type="EMBL" id="FNCA01000002">
    <property type="protein sequence ID" value="SDF46044.1"/>
    <property type="molecule type" value="Genomic_DNA"/>
</dbReference>
<dbReference type="Gene3D" id="2.60.40.1940">
    <property type="match status" value="1"/>
</dbReference>
<name>A0A7Z7AV86_9EURY</name>
<keyword evidence="3" id="KW-0732">Signal</keyword>
<comment type="similarity">
    <text evidence="1">Belongs to the protease inhibitor I39 (alpha-2-macroglobulin) family.</text>
</comment>
<dbReference type="InterPro" id="IPR041813">
    <property type="entry name" value="A2M_TED"/>
</dbReference>
<comment type="caution">
    <text evidence="11">The sequence shown here is derived from an EMBL/GenBank/DDBJ whole genome shotgun (WGS) entry which is preliminary data.</text>
</comment>
<dbReference type="Pfam" id="PF17791">
    <property type="entry name" value="MG3"/>
    <property type="match status" value="1"/>
</dbReference>
<dbReference type="PANTHER" id="PTHR11412">
    <property type="entry name" value="MACROGLOBULIN / COMPLEMENT"/>
    <property type="match status" value="1"/>
</dbReference>
<feature type="domain" description="Alpha-2-macroglobulin" evidence="9">
    <location>
        <begin position="715"/>
        <end position="804"/>
    </location>
</feature>
<evidence type="ECO:0000313" key="12">
    <source>
        <dbReference type="Proteomes" id="UP000199259"/>
    </source>
</evidence>
<evidence type="ECO:0000256" key="6">
    <source>
        <dbReference type="ARBA" id="ARBA00023157"/>
    </source>
</evidence>
<sequence length="1413" mass="152966">MNLTGKKTVSLVLIVSVAAIFAVLISGCIGNNTDTVLSSNIADPCSGQVSSSGDEFFILAPQTLFSGGESSVTMAAFSDNKSVERCVEYTLTDENDNEITLVQASTSESGNVVATFEVPDVEEGTYVLTAKPSGVDTEFTATVDVVKNNPLFIETDKPIYKPGQTIHGRIVSLNNNLVPVQEDITVEITDAKGIKVFKEELPSNEYGVISFDLPLASELNLGTWKIIATSGSSSSNVDIQIDKYVLPKFDVSLETPQEWFLVSDKITGTVSANYFFGKEVDGDVLVEASRYVGEWEQYATFSGTLENGSIQFELPAVEYATGTYGAGGQASLMLNVTVTDTGNHRESTNKLLTIAESPVVLQIIPESNSIKPGMPLQVLLVTKDPGGNPVDTKVSVETLIRDISYNEVTNSESVTTVGGIEMLEYDIPLNTTTMSIDANTEDAHASEVLYATYSPSASFIHITQTSDGVPAVGDTISFHVYSTNPGTVFYDVFANGRTVYSATSDEADISIPVTPQMSPQAKVVAYMINPNSEVSVDVLPFDVEFSTQVDLSSSFSSESAEPGDDVTVDFNAGSRSMIGFSIVDESVYALSEGRLNLKQVFDELEKRFMEPQAESHPSWYLEGAYDTLYNEGMVVMASPGIDVPQSRYYGYQTTGREVKVDVANFAGFMMDVEDGMVVAEEAMVAIPTEEAVAEPMASGGELAEVQRVRQFFPETWVWMPELLTDENGLASVDLNAPDSITTWRLHAVSTGPEGIGISESGLKVFQDFFVDPDLPYSVTRGEEFPVQVQVYNYLDTEQDVKLTLDGADWFEIIGDDVQTINVEGNGVGYASFTISPTKVGKQIIEITGQTTQRADAVRKDIIVEAEGATREIVDNGVLSNGSVELDATLPADIVSDSEKILVSFTPSIVAQSISGVDDLLGMPYGCGEQNMMLFSTDVEVLRYLKATGQDNPEVRAKAEMYIITGYQRELTYRHSDGSFSAFGESDDSGSLWLTSFVLSQFSGARDVTTIDESILSEASDWIESYQQEDGSWEQVGFVIHQDMMGGVSGTYALTAYTTLALDEYGSANPVVMAKAQKYLEDNLAGQDDPYALAIGTLALQKLNSPLAEEAFTGLLAISKQDDDGMYWGYGSGDVKLPYEYGGYGFIAPSSKNVETTAYATLALIEANNPSATSSLKWIAAQRNSNGGFSSTQDTVMAFRALMSAAASAGRDIDATVHVITDGTEVKSVEVNQQNFDVVQIIEIPDGTSKVELEMQGTGDLNYQLVRRFNVILPDVVEQNEIELDVEYDSTDVSVNDIVTVNAHIKYNGITGIDGVTSSSGMMIVDLAVPTGFSPVTSSLESTKVSEEKITRYEIAGRKVIFYIDDMQAGEELNFSMQVQALFPVKAVVSESKAYSYYNPEVVAEVKGMNVTVE</sequence>
<feature type="domain" description="Alpha-2-macroglobulin bait region" evidence="8">
    <location>
        <begin position="460"/>
        <end position="590"/>
    </location>
</feature>
<dbReference type="Gene3D" id="1.50.10.20">
    <property type="match status" value="1"/>
</dbReference>
<evidence type="ECO:0000313" key="11">
    <source>
        <dbReference type="EMBL" id="SDF46044.1"/>
    </source>
</evidence>
<keyword evidence="4" id="KW-0722">Serine protease inhibitor</keyword>
<dbReference type="GO" id="GO:0005615">
    <property type="term" value="C:extracellular space"/>
    <property type="evidence" value="ECO:0007669"/>
    <property type="project" value="InterPro"/>
</dbReference>
<keyword evidence="12" id="KW-1185">Reference proteome</keyword>
<evidence type="ECO:0000259" key="8">
    <source>
        <dbReference type="SMART" id="SM01359"/>
    </source>
</evidence>
<dbReference type="SUPFAM" id="SSF48239">
    <property type="entry name" value="Terpenoid cyclases/Protein prenyltransferases"/>
    <property type="match status" value="1"/>
</dbReference>
<evidence type="ECO:0000259" key="9">
    <source>
        <dbReference type="SMART" id="SM01360"/>
    </source>
</evidence>
<dbReference type="InterPro" id="IPR050473">
    <property type="entry name" value="A2M/Complement_sys"/>
</dbReference>
<dbReference type="InterPro" id="IPR009048">
    <property type="entry name" value="A-macroglobulin_rcpt-bd"/>
</dbReference>
<evidence type="ECO:0000256" key="7">
    <source>
        <dbReference type="ARBA" id="ARBA00023180"/>
    </source>
</evidence>
<feature type="domain" description="Alpha-macroglobulin receptor-binding" evidence="10">
    <location>
        <begin position="1319"/>
        <end position="1407"/>
    </location>
</feature>
<organism evidence="11 12">
    <name type="scientific">Methanolobus vulcani</name>
    <dbReference type="NCBI Taxonomy" id="38026"/>
    <lineage>
        <taxon>Archaea</taxon>
        <taxon>Methanobacteriati</taxon>
        <taxon>Methanobacteriota</taxon>
        <taxon>Stenosarchaea group</taxon>
        <taxon>Methanomicrobia</taxon>
        <taxon>Methanosarcinales</taxon>
        <taxon>Methanosarcinaceae</taxon>
        <taxon>Methanolobus</taxon>
    </lineage>
</organism>
<dbReference type="InterPro" id="IPR041555">
    <property type="entry name" value="MG3"/>
</dbReference>
<dbReference type="Gene3D" id="2.20.130.20">
    <property type="match status" value="1"/>
</dbReference>
<dbReference type="SMART" id="SM01360">
    <property type="entry name" value="A2M"/>
    <property type="match status" value="1"/>
</dbReference>
<dbReference type="InterPro" id="IPR011625">
    <property type="entry name" value="A2M_N_BRD"/>
</dbReference>
<dbReference type="Gene3D" id="2.60.40.1930">
    <property type="match status" value="3"/>
</dbReference>
<dbReference type="InterPro" id="IPR013783">
    <property type="entry name" value="Ig-like_fold"/>
</dbReference>
<keyword evidence="2" id="KW-0646">Protease inhibitor</keyword>
<dbReference type="InterPro" id="IPR001599">
    <property type="entry name" value="Macroglobln_a2"/>
</dbReference>
<dbReference type="SMART" id="SM01359">
    <property type="entry name" value="A2M_N_2"/>
    <property type="match status" value="1"/>
</dbReference>
<evidence type="ECO:0000259" key="10">
    <source>
        <dbReference type="SMART" id="SM01361"/>
    </source>
</evidence>
<dbReference type="GO" id="GO:0004867">
    <property type="term" value="F:serine-type endopeptidase inhibitor activity"/>
    <property type="evidence" value="ECO:0007669"/>
    <property type="project" value="UniProtKB-KW"/>
</dbReference>
<dbReference type="Pfam" id="PF07677">
    <property type="entry name" value="A2M_recep"/>
    <property type="match status" value="1"/>
</dbReference>
<dbReference type="PROSITE" id="PS00477">
    <property type="entry name" value="ALPHA_2_MACROGLOBULIN"/>
    <property type="match status" value="1"/>
</dbReference>
<protein>
    <submittedName>
        <fullName evidence="11">Uncharacterized conserved protein YfaS, alpha-2-macroglobulin family</fullName>
    </submittedName>
</protein>
<dbReference type="SUPFAM" id="SSF49410">
    <property type="entry name" value="Alpha-macroglobulin receptor domain"/>
    <property type="match status" value="1"/>
</dbReference>
<dbReference type="Proteomes" id="UP000199259">
    <property type="component" value="Unassembled WGS sequence"/>
</dbReference>
<dbReference type="RefSeq" id="WP_091708574.1">
    <property type="nucleotide sequence ID" value="NZ_FNCA01000002.1"/>
</dbReference>
<evidence type="ECO:0000256" key="2">
    <source>
        <dbReference type="ARBA" id="ARBA00022690"/>
    </source>
</evidence>
<proteinExistence type="inferred from homology"/>
<gene>
    <name evidence="11" type="ORF">SAMN04488589_0590</name>
</gene>
<keyword evidence="7" id="KW-0325">Glycoprotein</keyword>
<keyword evidence="5" id="KW-0882">Thioester bond</keyword>
<keyword evidence="6" id="KW-1015">Disulfide bond</keyword>
<accession>A0A7Z7AV86</accession>
<dbReference type="InterPro" id="IPR014756">
    <property type="entry name" value="Ig_E-set"/>
</dbReference>
<dbReference type="Gene3D" id="2.60.40.10">
    <property type="entry name" value="Immunoglobulins"/>
    <property type="match status" value="2"/>
</dbReference>
<dbReference type="Pfam" id="PF00207">
    <property type="entry name" value="A2M"/>
    <property type="match status" value="1"/>
</dbReference>
<evidence type="ECO:0000256" key="1">
    <source>
        <dbReference type="ARBA" id="ARBA00010952"/>
    </source>
</evidence>
<dbReference type="InterPro" id="IPR036595">
    <property type="entry name" value="A-macroglobulin_rcpt-bd_sf"/>
</dbReference>
<dbReference type="PANTHER" id="PTHR11412:SF136">
    <property type="entry name" value="CD109 ANTIGEN"/>
    <property type="match status" value="1"/>
</dbReference>
<evidence type="ECO:0000256" key="5">
    <source>
        <dbReference type="ARBA" id="ARBA00022966"/>
    </source>
</evidence>
<dbReference type="Pfam" id="PF01835">
    <property type="entry name" value="MG2"/>
    <property type="match status" value="1"/>
</dbReference>
<dbReference type="OrthoDB" id="141138at2157"/>
<dbReference type="InterPro" id="IPR019742">
    <property type="entry name" value="MacrogloblnA2_CS"/>
</dbReference>
<evidence type="ECO:0000256" key="4">
    <source>
        <dbReference type="ARBA" id="ARBA00022900"/>
    </source>
</evidence>
<reference evidence="11 12" key="1">
    <citation type="submission" date="2016-10" db="EMBL/GenBank/DDBJ databases">
        <authorList>
            <person name="Varghese N."/>
            <person name="Submissions S."/>
        </authorList>
    </citation>
    <scope>NUCLEOTIDE SEQUENCE [LARGE SCALE GENOMIC DNA]</scope>
    <source>
        <strain evidence="11 12">PL 12/M</strain>
    </source>
</reference>
<dbReference type="Gene3D" id="2.60.120.1540">
    <property type="match status" value="1"/>
</dbReference>
<dbReference type="Gene3D" id="6.20.50.160">
    <property type="match status" value="1"/>
</dbReference>
<dbReference type="InterPro" id="IPR047565">
    <property type="entry name" value="Alpha-macroglob_thiol-ester_cl"/>
</dbReference>
<dbReference type="InterPro" id="IPR002890">
    <property type="entry name" value="MG2"/>
</dbReference>
<dbReference type="SUPFAM" id="SSF81296">
    <property type="entry name" value="E set domains"/>
    <property type="match status" value="1"/>
</dbReference>